<name>A0A183DSG5_9BILA</name>
<evidence type="ECO:0000313" key="3">
    <source>
        <dbReference type="WBParaSite" id="GPUH_0001167001-mRNA-1"/>
    </source>
</evidence>
<reference evidence="3" key="1">
    <citation type="submission" date="2016-06" db="UniProtKB">
        <authorList>
            <consortium name="WormBaseParasite"/>
        </authorList>
    </citation>
    <scope>IDENTIFICATION</scope>
</reference>
<organism evidence="3">
    <name type="scientific">Gongylonema pulchrum</name>
    <dbReference type="NCBI Taxonomy" id="637853"/>
    <lineage>
        <taxon>Eukaryota</taxon>
        <taxon>Metazoa</taxon>
        <taxon>Ecdysozoa</taxon>
        <taxon>Nematoda</taxon>
        <taxon>Chromadorea</taxon>
        <taxon>Rhabditida</taxon>
        <taxon>Spirurina</taxon>
        <taxon>Spiruromorpha</taxon>
        <taxon>Spiruroidea</taxon>
        <taxon>Gongylonematidae</taxon>
        <taxon>Gongylonema</taxon>
    </lineage>
</organism>
<gene>
    <name evidence="1" type="ORF">GPUH_LOCUS11656</name>
</gene>
<protein>
    <submittedName>
        <fullName evidence="3">Cilia- and flagella-associated protein 36</fullName>
    </submittedName>
</protein>
<evidence type="ECO:0000313" key="1">
    <source>
        <dbReference type="EMBL" id="VDN19068.1"/>
    </source>
</evidence>
<dbReference type="EMBL" id="UYRT01078704">
    <property type="protein sequence ID" value="VDN19068.1"/>
    <property type="molecule type" value="Genomic_DNA"/>
</dbReference>
<accession>A0A183DSG5</accession>
<dbReference type="AlphaFoldDB" id="A0A183DSG5"/>
<evidence type="ECO:0000313" key="2">
    <source>
        <dbReference type="Proteomes" id="UP000271098"/>
    </source>
</evidence>
<sequence length="231" mass="26402">MAIINVVTGYPALLPGSVSEQLGEKLEDKLSIEAAFAHSFISIHGRLFAVLEDRKFKIFDELKELRSDYTERFGNYEADKSLSREDWDEISALNATISEAESFELEIDEGNAKQRYLCLLVQLAFVEFQNMNTSTDVANLSTTVSEERFSLFQKIKRKESELQSEQDRFKFSFIPGEYTEELRAQFHETLLSDIENAPCRTVSNEKSPTALMTSSNVNLPDVDLSAKRRRF</sequence>
<keyword evidence="2" id="KW-1185">Reference proteome</keyword>
<dbReference type="Proteomes" id="UP000271098">
    <property type="component" value="Unassembled WGS sequence"/>
</dbReference>
<proteinExistence type="predicted"/>
<reference evidence="1 2" key="2">
    <citation type="submission" date="2018-11" db="EMBL/GenBank/DDBJ databases">
        <authorList>
            <consortium name="Pathogen Informatics"/>
        </authorList>
    </citation>
    <scope>NUCLEOTIDE SEQUENCE [LARGE SCALE GENOMIC DNA]</scope>
</reference>
<dbReference type="OrthoDB" id="5837840at2759"/>
<dbReference type="WBParaSite" id="GPUH_0001167001-mRNA-1">
    <property type="protein sequence ID" value="GPUH_0001167001-mRNA-1"/>
    <property type="gene ID" value="GPUH_0001167001"/>
</dbReference>